<dbReference type="InterPro" id="IPR039657">
    <property type="entry name" value="Dimethylallyltransferase"/>
</dbReference>
<dbReference type="HAMAP" id="MF_00185">
    <property type="entry name" value="IPP_trans"/>
    <property type="match status" value="1"/>
</dbReference>
<dbReference type="PANTHER" id="PTHR11088:SF60">
    <property type="entry name" value="TRNA DIMETHYLALLYLTRANSFERASE"/>
    <property type="match status" value="1"/>
</dbReference>
<proteinExistence type="inferred from homology"/>
<comment type="catalytic activity">
    <reaction evidence="9">
        <text>adenosine(37) in tRNA + dimethylallyl diphosphate = N(6)-dimethylallyladenosine(37) in tRNA + diphosphate</text>
        <dbReference type="Rhea" id="RHEA:26482"/>
        <dbReference type="Rhea" id="RHEA-COMP:10162"/>
        <dbReference type="Rhea" id="RHEA-COMP:10375"/>
        <dbReference type="ChEBI" id="CHEBI:33019"/>
        <dbReference type="ChEBI" id="CHEBI:57623"/>
        <dbReference type="ChEBI" id="CHEBI:74411"/>
        <dbReference type="ChEBI" id="CHEBI:74415"/>
        <dbReference type="EC" id="2.5.1.75"/>
    </reaction>
</comment>
<evidence type="ECO:0000256" key="1">
    <source>
        <dbReference type="ARBA" id="ARBA00001946"/>
    </source>
</evidence>
<feature type="compositionally biased region" description="Basic and acidic residues" evidence="10">
    <location>
        <begin position="410"/>
        <end position="419"/>
    </location>
</feature>
<keyword evidence="7" id="KW-0067">ATP-binding</keyword>
<dbReference type="EC" id="2.5.1.75" evidence="3"/>
<dbReference type="AlphaFoldDB" id="A0ABD3QBR9"/>
<dbReference type="EMBL" id="JABMIG020000051">
    <property type="protein sequence ID" value="KAL3797828.1"/>
    <property type="molecule type" value="Genomic_DNA"/>
</dbReference>
<feature type="compositionally biased region" description="Basic and acidic residues" evidence="10">
    <location>
        <begin position="384"/>
        <end position="393"/>
    </location>
</feature>
<evidence type="ECO:0000256" key="5">
    <source>
        <dbReference type="ARBA" id="ARBA00022694"/>
    </source>
</evidence>
<evidence type="ECO:0000256" key="9">
    <source>
        <dbReference type="ARBA" id="ARBA00049563"/>
    </source>
</evidence>
<keyword evidence="11" id="KW-1133">Transmembrane helix</keyword>
<evidence type="ECO:0000256" key="4">
    <source>
        <dbReference type="ARBA" id="ARBA00022679"/>
    </source>
</evidence>
<reference evidence="12 13" key="1">
    <citation type="journal article" date="2020" name="G3 (Bethesda)">
        <title>Improved Reference Genome for Cyclotella cryptica CCMP332, a Model for Cell Wall Morphogenesis, Salinity Adaptation, and Lipid Production in Diatoms (Bacillariophyta).</title>
        <authorList>
            <person name="Roberts W.R."/>
            <person name="Downey K.M."/>
            <person name="Ruck E.C."/>
            <person name="Traller J.C."/>
            <person name="Alverson A.J."/>
        </authorList>
    </citation>
    <scope>NUCLEOTIDE SEQUENCE [LARGE SCALE GENOMIC DNA]</scope>
    <source>
        <strain evidence="12 13">CCMP332</strain>
    </source>
</reference>
<dbReference type="Gene3D" id="3.40.50.300">
    <property type="entry name" value="P-loop containing nucleotide triphosphate hydrolases"/>
    <property type="match status" value="2"/>
</dbReference>
<feature type="transmembrane region" description="Helical" evidence="11">
    <location>
        <begin position="12"/>
        <end position="35"/>
    </location>
</feature>
<evidence type="ECO:0000313" key="13">
    <source>
        <dbReference type="Proteomes" id="UP001516023"/>
    </source>
</evidence>
<protein>
    <recommendedName>
        <fullName evidence="3">tRNA dimethylallyltransferase</fullName>
        <ecNumber evidence="3">2.5.1.75</ecNumber>
    </recommendedName>
</protein>
<comment type="cofactor">
    <cofactor evidence="1">
        <name>Mg(2+)</name>
        <dbReference type="ChEBI" id="CHEBI:18420"/>
    </cofactor>
</comment>
<name>A0ABD3QBR9_9STRA</name>
<dbReference type="InterPro" id="IPR027417">
    <property type="entry name" value="P-loop_NTPase"/>
</dbReference>
<comment type="similarity">
    <text evidence="2">Belongs to the IPP transferase family.</text>
</comment>
<dbReference type="InterPro" id="IPR018022">
    <property type="entry name" value="IPT"/>
</dbReference>
<evidence type="ECO:0000256" key="8">
    <source>
        <dbReference type="ARBA" id="ARBA00022842"/>
    </source>
</evidence>
<evidence type="ECO:0000313" key="12">
    <source>
        <dbReference type="EMBL" id="KAL3797828.1"/>
    </source>
</evidence>
<comment type="caution">
    <text evidence="12">The sequence shown here is derived from an EMBL/GenBank/DDBJ whole genome shotgun (WGS) entry which is preliminary data.</text>
</comment>
<dbReference type="GO" id="GO:0005524">
    <property type="term" value="F:ATP binding"/>
    <property type="evidence" value="ECO:0007669"/>
    <property type="project" value="UniProtKB-KW"/>
</dbReference>
<evidence type="ECO:0000256" key="11">
    <source>
        <dbReference type="SAM" id="Phobius"/>
    </source>
</evidence>
<sequence>MQSKSSHTKSHLSRVTIALLRLIRLPFVASCVLLSPNVSPVTAASAITALGVIILPSAYTLAFNEIHCRALAYLDRSDKLRGLAQNSHGMFRRQLMQNPTSRFLGMANNRKRMNCDPCDFSRNKIKTYAMSSDSSSPHDKCRPLVIVLAGPTAVGKSDVAAELCSHSMATEILFCHQQAHTMTNSNESKEWSNTTARLETRGHVISADSVQVYRGVSIGANKPSLEEMERTPHHLVDIVDPPNHDIACKDEEGNASVNGTKKVSSYNAADWMRDAEYVIQKLTLHEAVDAGDGDQNDNSDTNNKEIVRRRKCIDDYFNESVQTEALVTSRIPILPVVVGGTMFYLNWLVHGRPDAVRPTEEALTRAADMISKFQGHSESGAAVRCDDGGHHPDDEIDGPVKQGNTVDEEADRKQEAADERAWTNASEYVSSLGPVFASRVSKLCGRDWYRLRRLLEVAYTIALSKLQSKICDNVEDEEDEATILSNLTENEVYTGIRSGGLSDLGYDVRCFFLCPDDRMLHFTPWTSDSLDYLLRKGAKMNDHDTFLTFVDNFATATRQYAKKQMQWFRRDREFAFIPIKIECNKEDRVKDSAKLIADMCQLSRNDFDAQLTFDVDDILVNEAETSVNVQVPLPARTKLANEQQGKGMKFFISKRNILTLGSAELRDVMTEADKCTILIQRLEAV</sequence>
<accession>A0ABD3QBR9</accession>
<dbReference type="PANTHER" id="PTHR11088">
    <property type="entry name" value="TRNA DIMETHYLALLYLTRANSFERASE"/>
    <property type="match status" value="1"/>
</dbReference>
<keyword evidence="6" id="KW-0547">Nucleotide-binding</keyword>
<keyword evidence="11" id="KW-0812">Transmembrane</keyword>
<dbReference type="Proteomes" id="UP001516023">
    <property type="component" value="Unassembled WGS sequence"/>
</dbReference>
<feature type="transmembrane region" description="Helical" evidence="11">
    <location>
        <begin position="41"/>
        <end position="62"/>
    </location>
</feature>
<keyword evidence="13" id="KW-1185">Reference proteome</keyword>
<keyword evidence="4" id="KW-0808">Transferase</keyword>
<evidence type="ECO:0000256" key="7">
    <source>
        <dbReference type="ARBA" id="ARBA00022840"/>
    </source>
</evidence>
<feature type="region of interest" description="Disordered" evidence="10">
    <location>
        <begin position="381"/>
        <end position="419"/>
    </location>
</feature>
<evidence type="ECO:0000256" key="2">
    <source>
        <dbReference type="ARBA" id="ARBA00005842"/>
    </source>
</evidence>
<keyword evidence="11" id="KW-0472">Membrane</keyword>
<evidence type="ECO:0000256" key="6">
    <source>
        <dbReference type="ARBA" id="ARBA00022741"/>
    </source>
</evidence>
<dbReference type="GO" id="GO:0008033">
    <property type="term" value="P:tRNA processing"/>
    <property type="evidence" value="ECO:0007669"/>
    <property type="project" value="UniProtKB-KW"/>
</dbReference>
<keyword evidence="5" id="KW-0819">tRNA processing</keyword>
<evidence type="ECO:0000256" key="3">
    <source>
        <dbReference type="ARBA" id="ARBA00012665"/>
    </source>
</evidence>
<keyword evidence="8" id="KW-0460">Magnesium</keyword>
<organism evidence="12 13">
    <name type="scientific">Cyclotella cryptica</name>
    <dbReference type="NCBI Taxonomy" id="29204"/>
    <lineage>
        <taxon>Eukaryota</taxon>
        <taxon>Sar</taxon>
        <taxon>Stramenopiles</taxon>
        <taxon>Ochrophyta</taxon>
        <taxon>Bacillariophyta</taxon>
        <taxon>Coscinodiscophyceae</taxon>
        <taxon>Thalassiosirophycidae</taxon>
        <taxon>Stephanodiscales</taxon>
        <taxon>Stephanodiscaceae</taxon>
        <taxon>Cyclotella</taxon>
    </lineage>
</organism>
<gene>
    <name evidence="12" type="ORF">HJC23_006866</name>
</gene>
<evidence type="ECO:0000256" key="10">
    <source>
        <dbReference type="SAM" id="MobiDB-lite"/>
    </source>
</evidence>
<dbReference type="Pfam" id="PF01715">
    <property type="entry name" value="IPPT"/>
    <property type="match status" value="1"/>
</dbReference>
<dbReference type="GO" id="GO:0052381">
    <property type="term" value="F:tRNA dimethylallyltransferase activity"/>
    <property type="evidence" value="ECO:0007669"/>
    <property type="project" value="UniProtKB-EC"/>
</dbReference>